<organism evidence="3 4">
    <name type="scientific">Marinobacter persicus</name>
    <dbReference type="NCBI Taxonomy" id="930118"/>
    <lineage>
        <taxon>Bacteria</taxon>
        <taxon>Pseudomonadati</taxon>
        <taxon>Pseudomonadota</taxon>
        <taxon>Gammaproteobacteria</taxon>
        <taxon>Pseudomonadales</taxon>
        <taxon>Marinobacteraceae</taxon>
        <taxon>Marinobacter</taxon>
    </lineage>
</organism>
<dbReference type="OrthoDB" id="3078366at2"/>
<dbReference type="RefSeq" id="WP_091705431.1">
    <property type="nucleotide sequence ID" value="NZ_BMYN01000005.1"/>
</dbReference>
<feature type="domain" description="DUF1285" evidence="1">
    <location>
        <begin position="18"/>
        <end position="85"/>
    </location>
</feature>
<gene>
    <name evidence="3" type="ORF">SAMN05216429_10937</name>
</gene>
<accession>A0A1I3W8D4</accession>
<dbReference type="Pfam" id="PF21028">
    <property type="entry name" value="DUF1285_C"/>
    <property type="match status" value="1"/>
</dbReference>
<keyword evidence="4" id="KW-1185">Reference proteome</keyword>
<sequence>MEPEHIAKSVNCHADEAPPLEKWHPELTGDMDLTITRDGQWMYQGHPIPRESATRLFSRILRREDDGEFYLVTPVEKWRIQVEDTPLLAHSPTLRGEGRDQVLSVTTNMGDTLDIGEAHPLDIGHYPQTGEPRPVVLVREGIEARLPRSAFYHLVELAQEQNVDGEPWLGVFSQGKFWKIGKPG</sequence>
<feature type="domain" description="DUF1285" evidence="2">
    <location>
        <begin position="86"/>
        <end position="180"/>
    </location>
</feature>
<dbReference type="InterPro" id="IPR048341">
    <property type="entry name" value="DUF1285_N"/>
</dbReference>
<proteinExistence type="predicted"/>
<dbReference type="Gene3D" id="3.10.540.10">
    <property type="entry name" value="duf1285 like domain"/>
    <property type="match status" value="1"/>
</dbReference>
<dbReference type="PIRSF" id="PIRSF029557">
    <property type="entry name" value="UCP029557"/>
    <property type="match status" value="1"/>
</dbReference>
<evidence type="ECO:0000259" key="2">
    <source>
        <dbReference type="Pfam" id="PF21028"/>
    </source>
</evidence>
<dbReference type="InterPro" id="IPR048342">
    <property type="entry name" value="DUF1285_C"/>
</dbReference>
<evidence type="ECO:0000313" key="4">
    <source>
        <dbReference type="Proteomes" id="UP000199445"/>
    </source>
</evidence>
<evidence type="ECO:0000259" key="1">
    <source>
        <dbReference type="Pfam" id="PF06938"/>
    </source>
</evidence>
<dbReference type="Proteomes" id="UP000199445">
    <property type="component" value="Unassembled WGS sequence"/>
</dbReference>
<dbReference type="InterPro" id="IPR010707">
    <property type="entry name" value="DUF1285"/>
</dbReference>
<dbReference type="AlphaFoldDB" id="A0A1I3W8D4"/>
<dbReference type="Pfam" id="PF06938">
    <property type="entry name" value="DUF1285_N"/>
    <property type="match status" value="1"/>
</dbReference>
<dbReference type="InterPro" id="IPR023361">
    <property type="entry name" value="DUF1285_beta_roll_sf"/>
</dbReference>
<evidence type="ECO:0008006" key="5">
    <source>
        <dbReference type="Google" id="ProtNLM"/>
    </source>
</evidence>
<reference evidence="3 4" key="1">
    <citation type="submission" date="2016-10" db="EMBL/GenBank/DDBJ databases">
        <authorList>
            <person name="de Groot N.N."/>
        </authorList>
    </citation>
    <scope>NUCLEOTIDE SEQUENCE [LARGE SCALE GENOMIC DNA]</scope>
    <source>
        <strain evidence="3 4">IBRC-M 10445</strain>
    </source>
</reference>
<dbReference type="Gene3D" id="2.30.270.10">
    <property type="entry name" value="duf1285 protein"/>
    <property type="match status" value="1"/>
</dbReference>
<evidence type="ECO:0000313" key="3">
    <source>
        <dbReference type="EMBL" id="SFK02716.1"/>
    </source>
</evidence>
<dbReference type="EMBL" id="FOSC01000009">
    <property type="protein sequence ID" value="SFK02716.1"/>
    <property type="molecule type" value="Genomic_DNA"/>
</dbReference>
<protein>
    <recommendedName>
        <fullName evidence="5">DUF1285 domain-containing protein</fullName>
    </recommendedName>
</protein>
<name>A0A1I3W8D4_9GAMM</name>